<dbReference type="Proteomes" id="UP000604475">
    <property type="component" value="Unassembled WGS sequence"/>
</dbReference>
<feature type="compositionally biased region" description="Basic and acidic residues" evidence="1">
    <location>
        <begin position="68"/>
        <end position="79"/>
    </location>
</feature>
<gene>
    <name evidence="2" type="ORF">I7412_15025</name>
</gene>
<protein>
    <submittedName>
        <fullName evidence="2">Uncharacterized protein</fullName>
    </submittedName>
</protein>
<dbReference type="RefSeq" id="WP_202999136.1">
    <property type="nucleotide sequence ID" value="NZ_JADWYU010000143.1"/>
</dbReference>
<feature type="region of interest" description="Disordered" evidence="1">
    <location>
        <begin position="66"/>
        <end position="96"/>
    </location>
</feature>
<accession>A0A937UNW9</accession>
<reference evidence="2" key="1">
    <citation type="submission" date="2020-12" db="EMBL/GenBank/DDBJ databases">
        <title>Genomic characterization of non-nitrogen-fixing Frankia strains.</title>
        <authorList>
            <person name="Carlos-Shanley C."/>
            <person name="Guerra T."/>
            <person name="Hahn D."/>
        </authorList>
    </citation>
    <scope>NUCLEOTIDE SEQUENCE</scope>
    <source>
        <strain evidence="2">CN6</strain>
    </source>
</reference>
<proteinExistence type="predicted"/>
<feature type="compositionally biased region" description="Gly residues" evidence="1">
    <location>
        <begin position="13"/>
        <end position="22"/>
    </location>
</feature>
<dbReference type="AlphaFoldDB" id="A0A937UNW9"/>
<organism evidence="2 3">
    <name type="scientific">Frankia nepalensis</name>
    <dbReference type="NCBI Taxonomy" id="1836974"/>
    <lineage>
        <taxon>Bacteria</taxon>
        <taxon>Bacillati</taxon>
        <taxon>Actinomycetota</taxon>
        <taxon>Actinomycetes</taxon>
        <taxon>Frankiales</taxon>
        <taxon>Frankiaceae</taxon>
        <taxon>Frankia</taxon>
    </lineage>
</organism>
<evidence type="ECO:0000313" key="2">
    <source>
        <dbReference type="EMBL" id="MBL7628442.1"/>
    </source>
</evidence>
<comment type="caution">
    <text evidence="2">The sequence shown here is derived from an EMBL/GenBank/DDBJ whole genome shotgun (WGS) entry which is preliminary data.</text>
</comment>
<keyword evidence="3" id="KW-1185">Reference proteome</keyword>
<evidence type="ECO:0000256" key="1">
    <source>
        <dbReference type="SAM" id="MobiDB-lite"/>
    </source>
</evidence>
<name>A0A937UNW9_9ACTN</name>
<evidence type="ECO:0000313" key="3">
    <source>
        <dbReference type="Proteomes" id="UP000604475"/>
    </source>
</evidence>
<dbReference type="EMBL" id="JAEACQ010000187">
    <property type="protein sequence ID" value="MBL7628442.1"/>
    <property type="molecule type" value="Genomic_DNA"/>
</dbReference>
<feature type="region of interest" description="Disordered" evidence="1">
    <location>
        <begin position="12"/>
        <end position="31"/>
    </location>
</feature>
<sequence length="96" mass="10678">MTNILRRAAAAVGLGGRAGRTGSGSPDGRAWNPTGWWWCMEHQRPENPPDVPGHRRLGPYASAAEATAWRERVDQRNEAWEGDDHEDDDRSRGASR</sequence>